<feature type="region of interest" description="Disordered" evidence="1">
    <location>
        <begin position="61"/>
        <end position="80"/>
    </location>
</feature>
<dbReference type="Proteomes" id="UP000344274">
    <property type="component" value="Unassembled WGS sequence"/>
</dbReference>
<proteinExistence type="predicted"/>
<evidence type="ECO:0000256" key="1">
    <source>
        <dbReference type="SAM" id="MobiDB-lite"/>
    </source>
</evidence>
<evidence type="ECO:0000313" key="3">
    <source>
        <dbReference type="Proteomes" id="UP000344274"/>
    </source>
</evidence>
<dbReference type="RefSeq" id="WP_154946433.1">
    <property type="nucleotide sequence ID" value="NZ_CABVHB010000001.1"/>
</dbReference>
<dbReference type="InterPro" id="IPR049723">
    <property type="entry name" value="BPSL0761-like"/>
</dbReference>
<accession>A0A5E6P4N3</accession>
<dbReference type="AlphaFoldDB" id="A0A5E6P4N3"/>
<evidence type="ECO:0000313" key="2">
    <source>
        <dbReference type="EMBL" id="VVM38253.1"/>
    </source>
</evidence>
<gene>
    <name evidence="2" type="ORF">PS673_00138</name>
</gene>
<reference evidence="2 3" key="1">
    <citation type="submission" date="2019-09" db="EMBL/GenBank/DDBJ databases">
        <authorList>
            <person name="Chandra G."/>
            <person name="Truman W A."/>
        </authorList>
    </citation>
    <scope>NUCLEOTIDE SEQUENCE [LARGE SCALE GENOMIC DNA]</scope>
    <source>
        <strain evidence="2">PS673</strain>
    </source>
</reference>
<dbReference type="NCBIfam" id="NF041728">
    <property type="entry name" value="BPSL0761_fam"/>
    <property type="match status" value="1"/>
</dbReference>
<name>A0A5E6P4N3_PSEFL</name>
<organism evidence="2 3">
    <name type="scientific">Pseudomonas fluorescens</name>
    <dbReference type="NCBI Taxonomy" id="294"/>
    <lineage>
        <taxon>Bacteria</taxon>
        <taxon>Pseudomonadati</taxon>
        <taxon>Pseudomonadota</taxon>
        <taxon>Gammaproteobacteria</taxon>
        <taxon>Pseudomonadales</taxon>
        <taxon>Pseudomonadaceae</taxon>
        <taxon>Pseudomonas</taxon>
    </lineage>
</organism>
<sequence>MTMPHERTRSIIQARDFLVDLSHDQALPESIRDEARRLLRHYPTSNEILLAGKVEEQMRNGLTPPFLSSTIEKAPMSKTL</sequence>
<dbReference type="EMBL" id="CABVHB010000001">
    <property type="protein sequence ID" value="VVM38253.1"/>
    <property type="molecule type" value="Genomic_DNA"/>
</dbReference>
<protein>
    <submittedName>
        <fullName evidence="2">Uncharacterized protein</fullName>
    </submittedName>
</protein>